<feature type="domain" description="DUF1468" evidence="2">
    <location>
        <begin position="28"/>
        <end position="177"/>
    </location>
</feature>
<dbReference type="OrthoDB" id="350988at2157"/>
<name>L9X2M9_9EURY</name>
<gene>
    <name evidence="3" type="ORF">C492_15691</name>
</gene>
<keyword evidence="1" id="KW-0472">Membrane</keyword>
<sequence length="177" mass="18469">MTGITPPVVTVAAGSRTVEIDTGELLFPGLVLAFCLFYYWDTRALPELSMLYAGPLLYATIALALVTAAVQAVSVGGGDGSSDERVESAAAAFDPDTDAGPDDEGIFTVRSAALLVALTAGYVLALEPIGFLTATVAFLAATLYLFGERNPLALAGYSLGFAVGVWLVFVQWLMIPL</sequence>
<evidence type="ECO:0000313" key="4">
    <source>
        <dbReference type="Proteomes" id="UP000011531"/>
    </source>
</evidence>
<dbReference type="AlphaFoldDB" id="L9X2M9"/>
<organism evidence="3 4">
    <name type="scientific">Natronococcus jeotgali DSM 18795</name>
    <dbReference type="NCBI Taxonomy" id="1227498"/>
    <lineage>
        <taxon>Archaea</taxon>
        <taxon>Methanobacteriati</taxon>
        <taxon>Methanobacteriota</taxon>
        <taxon>Stenosarchaea group</taxon>
        <taxon>Halobacteria</taxon>
        <taxon>Halobacteriales</taxon>
        <taxon>Natrialbaceae</taxon>
        <taxon>Natronococcus</taxon>
    </lineage>
</organism>
<dbReference type="RefSeq" id="WP_008425126.1">
    <property type="nucleotide sequence ID" value="NZ_AOIA01000128.1"/>
</dbReference>
<keyword evidence="1" id="KW-1133">Transmembrane helix</keyword>
<comment type="caution">
    <text evidence="3">The sequence shown here is derived from an EMBL/GenBank/DDBJ whole genome shotgun (WGS) entry which is preliminary data.</text>
</comment>
<evidence type="ECO:0000259" key="2">
    <source>
        <dbReference type="Pfam" id="PF07331"/>
    </source>
</evidence>
<dbReference type="STRING" id="1227498.C492_15691"/>
<proteinExistence type="predicted"/>
<dbReference type="Proteomes" id="UP000011531">
    <property type="component" value="Unassembled WGS sequence"/>
</dbReference>
<feature type="transmembrane region" description="Helical" evidence="1">
    <location>
        <begin position="25"/>
        <end position="40"/>
    </location>
</feature>
<dbReference type="EMBL" id="AOIA01000128">
    <property type="protein sequence ID" value="ELY55731.1"/>
    <property type="molecule type" value="Genomic_DNA"/>
</dbReference>
<dbReference type="PATRIC" id="fig|1227498.3.peg.3090"/>
<evidence type="ECO:0000313" key="3">
    <source>
        <dbReference type="EMBL" id="ELY55731.1"/>
    </source>
</evidence>
<dbReference type="Pfam" id="PF07331">
    <property type="entry name" value="TctB"/>
    <property type="match status" value="1"/>
</dbReference>
<reference evidence="3 4" key="1">
    <citation type="journal article" date="2014" name="PLoS Genet.">
        <title>Phylogenetically driven sequencing of extremely halophilic archaea reveals strategies for static and dynamic osmo-response.</title>
        <authorList>
            <person name="Becker E.A."/>
            <person name="Seitzer P.M."/>
            <person name="Tritt A."/>
            <person name="Larsen D."/>
            <person name="Krusor M."/>
            <person name="Yao A.I."/>
            <person name="Wu D."/>
            <person name="Madern D."/>
            <person name="Eisen J.A."/>
            <person name="Darling A.E."/>
            <person name="Facciotti M.T."/>
        </authorList>
    </citation>
    <scope>NUCLEOTIDE SEQUENCE [LARGE SCALE GENOMIC DNA]</scope>
    <source>
        <strain evidence="3 4">DSM 18795</strain>
    </source>
</reference>
<evidence type="ECO:0000256" key="1">
    <source>
        <dbReference type="SAM" id="Phobius"/>
    </source>
</evidence>
<dbReference type="InterPro" id="IPR009936">
    <property type="entry name" value="DUF1468"/>
</dbReference>
<feature type="transmembrane region" description="Helical" evidence="1">
    <location>
        <begin position="52"/>
        <end position="73"/>
    </location>
</feature>
<accession>L9X2M9</accession>
<keyword evidence="4" id="KW-1185">Reference proteome</keyword>
<protein>
    <recommendedName>
        <fullName evidence="2">DUF1468 domain-containing protein</fullName>
    </recommendedName>
</protein>
<keyword evidence="1" id="KW-0812">Transmembrane</keyword>
<feature type="transmembrane region" description="Helical" evidence="1">
    <location>
        <begin position="154"/>
        <end position="175"/>
    </location>
</feature>
<feature type="transmembrane region" description="Helical" evidence="1">
    <location>
        <begin position="129"/>
        <end position="147"/>
    </location>
</feature>